<dbReference type="EMBL" id="LJSX01000019">
    <property type="protein sequence ID" value="KPQ10026.1"/>
    <property type="molecule type" value="Genomic_DNA"/>
</dbReference>
<dbReference type="Proteomes" id="UP000182800">
    <property type="component" value="Unassembled WGS sequence"/>
</dbReference>
<evidence type="ECO:0000313" key="4">
    <source>
        <dbReference type="Proteomes" id="UP000182800"/>
    </source>
</evidence>
<evidence type="ECO:0008006" key="5">
    <source>
        <dbReference type="Google" id="ProtNLM"/>
    </source>
</evidence>
<evidence type="ECO:0000313" key="2">
    <source>
        <dbReference type="EMBL" id="SCC80498.1"/>
    </source>
</evidence>
<protein>
    <recommendedName>
        <fullName evidence="5">Phage tail assembly chaperone</fullName>
    </recommendedName>
</protein>
<dbReference type="InterPro" id="IPR019056">
    <property type="entry name" value="Phage_TAC_6"/>
</dbReference>
<proteinExistence type="predicted"/>
<evidence type="ECO:0000313" key="3">
    <source>
        <dbReference type="Proteomes" id="UP000050497"/>
    </source>
</evidence>
<dbReference type="Proteomes" id="UP000050497">
    <property type="component" value="Unassembled WGS sequence"/>
</dbReference>
<dbReference type="InterPro" id="IPR011739">
    <property type="entry name" value="GTA_rcc01693"/>
</dbReference>
<keyword evidence="4" id="KW-1185">Reference proteome</keyword>
<reference evidence="2 4" key="2">
    <citation type="submission" date="2016-08" db="EMBL/GenBank/DDBJ databases">
        <authorList>
            <person name="Varghese N."/>
            <person name="Submissions Spin"/>
        </authorList>
    </citation>
    <scope>NUCLEOTIDE SEQUENCE [LARGE SCALE GENOMIC DNA]</scope>
    <source>
        <strain evidence="2 4">HL-109</strain>
    </source>
</reference>
<reference evidence="1 3" key="1">
    <citation type="submission" date="2015-09" db="EMBL/GenBank/DDBJ databases">
        <title>Identification and resolution of microdiversity through metagenomic sequencing of parallel consortia.</title>
        <authorList>
            <person name="Nelson W.C."/>
            <person name="Romine M.F."/>
            <person name="Lindemann S.R."/>
        </authorList>
    </citation>
    <scope>NUCLEOTIDE SEQUENCE [LARGE SCALE GENOMIC DNA]</scope>
    <source>
        <strain evidence="1">HL-109</strain>
    </source>
</reference>
<evidence type="ECO:0000313" key="1">
    <source>
        <dbReference type="EMBL" id="KPQ10026.1"/>
    </source>
</evidence>
<gene>
    <name evidence="2" type="ORF">GA0071312_1528</name>
    <name evidence="1" type="ORF">HLUCCO17_12175</name>
</gene>
<accession>A0A0N8KE09</accession>
<dbReference type="STRING" id="1653334.GA0071312_1528"/>
<sequence>MSAAPAPFPWDAVLGYCLNRLRWSPESFWRATPRELAVALGDVAASAPPTRAELAMLMRAHPDAPACA</sequence>
<dbReference type="AlphaFoldDB" id="A0A0N8KE09"/>
<name>A0A0N8KE09_9HYPH</name>
<comment type="caution">
    <text evidence="1">The sequence shown here is derived from an EMBL/GenBank/DDBJ whole genome shotgun (WGS) entry which is preliminary data.</text>
</comment>
<dbReference type="OrthoDB" id="7582980at2"/>
<dbReference type="RefSeq" id="WP_074444474.1">
    <property type="nucleotide sequence ID" value="NZ_FMBM01000002.1"/>
</dbReference>
<dbReference type="Pfam" id="PF09550">
    <property type="entry name" value="Phage_TAC_6"/>
    <property type="match status" value="1"/>
</dbReference>
<dbReference type="NCBIfam" id="TIGR02216">
    <property type="entry name" value="phage_TIGR02216"/>
    <property type="match status" value="1"/>
</dbReference>
<organism evidence="1 3">
    <name type="scientific">Saliniramus fredricksonii</name>
    <dbReference type="NCBI Taxonomy" id="1653334"/>
    <lineage>
        <taxon>Bacteria</taxon>
        <taxon>Pseudomonadati</taxon>
        <taxon>Pseudomonadota</taxon>
        <taxon>Alphaproteobacteria</taxon>
        <taxon>Hyphomicrobiales</taxon>
        <taxon>Salinarimonadaceae</taxon>
        <taxon>Saliniramus</taxon>
    </lineage>
</organism>
<dbReference type="EMBL" id="FMBM01000002">
    <property type="protein sequence ID" value="SCC80498.1"/>
    <property type="molecule type" value="Genomic_DNA"/>
</dbReference>